<sequence length="35" mass="4018">MSIMVQNGCLSSWISSLWVKLTYEMENDLIAKLGR</sequence>
<evidence type="ECO:0000313" key="1">
    <source>
        <dbReference type="EMBL" id="JAH36295.1"/>
    </source>
</evidence>
<accession>A0A0E9S6M8</accession>
<reference evidence="1" key="2">
    <citation type="journal article" date="2015" name="Fish Shellfish Immunol.">
        <title>Early steps in the European eel (Anguilla anguilla)-Vibrio vulnificus interaction in the gills: Role of the RtxA13 toxin.</title>
        <authorList>
            <person name="Callol A."/>
            <person name="Pajuelo D."/>
            <person name="Ebbesson L."/>
            <person name="Teles M."/>
            <person name="MacKenzie S."/>
            <person name="Amaro C."/>
        </authorList>
    </citation>
    <scope>NUCLEOTIDE SEQUENCE</scope>
</reference>
<organism evidence="1">
    <name type="scientific">Anguilla anguilla</name>
    <name type="common">European freshwater eel</name>
    <name type="synonym">Muraena anguilla</name>
    <dbReference type="NCBI Taxonomy" id="7936"/>
    <lineage>
        <taxon>Eukaryota</taxon>
        <taxon>Metazoa</taxon>
        <taxon>Chordata</taxon>
        <taxon>Craniata</taxon>
        <taxon>Vertebrata</taxon>
        <taxon>Euteleostomi</taxon>
        <taxon>Actinopterygii</taxon>
        <taxon>Neopterygii</taxon>
        <taxon>Teleostei</taxon>
        <taxon>Anguilliformes</taxon>
        <taxon>Anguillidae</taxon>
        <taxon>Anguilla</taxon>
    </lineage>
</organism>
<proteinExistence type="predicted"/>
<reference evidence="1" key="1">
    <citation type="submission" date="2014-11" db="EMBL/GenBank/DDBJ databases">
        <authorList>
            <person name="Amaro Gonzalez C."/>
        </authorList>
    </citation>
    <scope>NUCLEOTIDE SEQUENCE</scope>
</reference>
<dbReference type="EMBL" id="GBXM01072282">
    <property type="protein sequence ID" value="JAH36295.1"/>
    <property type="molecule type" value="Transcribed_RNA"/>
</dbReference>
<name>A0A0E9S6M8_ANGAN</name>
<protein>
    <submittedName>
        <fullName evidence="1">Uncharacterized protein</fullName>
    </submittedName>
</protein>
<dbReference type="AlphaFoldDB" id="A0A0E9S6M8"/>